<evidence type="ECO:0000313" key="1">
    <source>
        <dbReference type="EMBL" id="KAJ7423637.1"/>
    </source>
</evidence>
<proteinExistence type="predicted"/>
<reference evidence="1" key="1">
    <citation type="submission" date="2019-10" db="EMBL/GenBank/DDBJ databases">
        <authorList>
            <person name="Soares A.E.R."/>
            <person name="Aleixo A."/>
            <person name="Schneider P."/>
            <person name="Miyaki C.Y."/>
            <person name="Schneider M.P."/>
            <person name="Mello C."/>
            <person name="Vasconcelos A.T.R."/>
        </authorList>
    </citation>
    <scope>NUCLEOTIDE SEQUENCE</scope>
    <source>
        <tissue evidence="1">Muscle</tissue>
    </source>
</reference>
<protein>
    <submittedName>
        <fullName evidence="1">Uncharacterized protein</fullName>
    </submittedName>
</protein>
<dbReference type="Proteomes" id="UP001145742">
    <property type="component" value="Unassembled WGS sequence"/>
</dbReference>
<accession>A0ABQ9DJK5</accession>
<dbReference type="EMBL" id="WHWB01032793">
    <property type="protein sequence ID" value="KAJ7423637.1"/>
    <property type="molecule type" value="Genomic_DNA"/>
</dbReference>
<organism evidence="1 2">
    <name type="scientific">Willisornis vidua</name>
    <name type="common">Xingu scale-backed antbird</name>
    <dbReference type="NCBI Taxonomy" id="1566151"/>
    <lineage>
        <taxon>Eukaryota</taxon>
        <taxon>Metazoa</taxon>
        <taxon>Chordata</taxon>
        <taxon>Craniata</taxon>
        <taxon>Vertebrata</taxon>
        <taxon>Euteleostomi</taxon>
        <taxon>Archelosauria</taxon>
        <taxon>Archosauria</taxon>
        <taxon>Dinosauria</taxon>
        <taxon>Saurischia</taxon>
        <taxon>Theropoda</taxon>
        <taxon>Coelurosauria</taxon>
        <taxon>Aves</taxon>
        <taxon>Neognathae</taxon>
        <taxon>Neoaves</taxon>
        <taxon>Telluraves</taxon>
        <taxon>Australaves</taxon>
        <taxon>Passeriformes</taxon>
        <taxon>Thamnophilidae</taxon>
        <taxon>Willisornis</taxon>
    </lineage>
</organism>
<name>A0ABQ9DJK5_9PASS</name>
<gene>
    <name evidence="1" type="ORF">WISP_33091</name>
</gene>
<sequence>MTEIRMKPAVKMDGKPKKLKTCSSKLFTEICLCFTELWHPEESWRKDHSNKAVPCLQHMEHTLKDCSSPMEQTTDFTGVRADSQNNMETKTKGLNLKSIAEAATSHHNHLAVSKNTMRRCNSGDRGVNKVKIVLGYTEVELWMCGTGYQSIHAANMLCCIQNHVRSASLPWSPVPTSSADEWAAPLAAVSTSGALSP</sequence>
<evidence type="ECO:0000313" key="2">
    <source>
        <dbReference type="Proteomes" id="UP001145742"/>
    </source>
</evidence>
<keyword evidence="2" id="KW-1185">Reference proteome</keyword>
<comment type="caution">
    <text evidence="1">The sequence shown here is derived from an EMBL/GenBank/DDBJ whole genome shotgun (WGS) entry which is preliminary data.</text>
</comment>